<dbReference type="Proteomes" id="UP000324222">
    <property type="component" value="Unassembled WGS sequence"/>
</dbReference>
<sequence>MTAIPLLRPLISILLTYASVRIVNLKHKSQRCIEVKYRGTMRALGSEGSPSARVRILSTV</sequence>
<protein>
    <submittedName>
        <fullName evidence="2">Uncharacterized protein</fullName>
    </submittedName>
</protein>
<reference evidence="2 3" key="1">
    <citation type="submission" date="2019-05" db="EMBL/GenBank/DDBJ databases">
        <title>Another draft genome of Portunus trituberculatus and its Hox gene families provides insights of decapod evolution.</title>
        <authorList>
            <person name="Jeong J.-H."/>
            <person name="Song I."/>
            <person name="Kim S."/>
            <person name="Choi T."/>
            <person name="Kim D."/>
            <person name="Ryu S."/>
            <person name="Kim W."/>
        </authorList>
    </citation>
    <scope>NUCLEOTIDE SEQUENCE [LARGE SCALE GENOMIC DNA]</scope>
    <source>
        <tissue evidence="2">Muscle</tissue>
    </source>
</reference>
<dbReference type="AlphaFoldDB" id="A0A5B7K4Q5"/>
<name>A0A5B7K4Q5_PORTR</name>
<keyword evidence="3" id="KW-1185">Reference proteome</keyword>
<comment type="caution">
    <text evidence="2">The sequence shown here is derived from an EMBL/GenBank/DDBJ whole genome shotgun (WGS) entry which is preliminary data.</text>
</comment>
<evidence type="ECO:0000313" key="2">
    <source>
        <dbReference type="EMBL" id="MPD00179.1"/>
    </source>
</evidence>
<organism evidence="2 3">
    <name type="scientific">Portunus trituberculatus</name>
    <name type="common">Swimming crab</name>
    <name type="synonym">Neptunus trituberculatus</name>
    <dbReference type="NCBI Taxonomy" id="210409"/>
    <lineage>
        <taxon>Eukaryota</taxon>
        <taxon>Metazoa</taxon>
        <taxon>Ecdysozoa</taxon>
        <taxon>Arthropoda</taxon>
        <taxon>Crustacea</taxon>
        <taxon>Multicrustacea</taxon>
        <taxon>Malacostraca</taxon>
        <taxon>Eumalacostraca</taxon>
        <taxon>Eucarida</taxon>
        <taxon>Decapoda</taxon>
        <taxon>Pleocyemata</taxon>
        <taxon>Brachyura</taxon>
        <taxon>Eubrachyura</taxon>
        <taxon>Portunoidea</taxon>
        <taxon>Portunidae</taxon>
        <taxon>Portuninae</taxon>
        <taxon>Portunus</taxon>
    </lineage>
</organism>
<feature type="chain" id="PRO_5022977590" evidence="1">
    <location>
        <begin position="19"/>
        <end position="60"/>
    </location>
</feature>
<evidence type="ECO:0000313" key="3">
    <source>
        <dbReference type="Proteomes" id="UP000324222"/>
    </source>
</evidence>
<keyword evidence="1" id="KW-0732">Signal</keyword>
<proteinExistence type="predicted"/>
<feature type="signal peptide" evidence="1">
    <location>
        <begin position="1"/>
        <end position="18"/>
    </location>
</feature>
<gene>
    <name evidence="2" type="ORF">E2C01_095635</name>
</gene>
<evidence type="ECO:0000256" key="1">
    <source>
        <dbReference type="SAM" id="SignalP"/>
    </source>
</evidence>
<dbReference type="EMBL" id="VSRR010121761">
    <property type="protein sequence ID" value="MPD00179.1"/>
    <property type="molecule type" value="Genomic_DNA"/>
</dbReference>
<accession>A0A5B7K4Q5</accession>